<keyword evidence="3" id="KW-1185">Reference proteome</keyword>
<proteinExistence type="predicted"/>
<dbReference type="GO" id="GO:0016747">
    <property type="term" value="F:acyltransferase activity, transferring groups other than amino-acyl groups"/>
    <property type="evidence" value="ECO:0007669"/>
    <property type="project" value="InterPro"/>
</dbReference>
<name>A0A2A7MJP0_9CLOT</name>
<dbReference type="PANTHER" id="PTHR43617">
    <property type="entry name" value="L-AMINO ACID N-ACETYLTRANSFERASE"/>
    <property type="match status" value="1"/>
</dbReference>
<reference evidence="2 3" key="1">
    <citation type="submission" date="2017-10" db="EMBL/GenBank/DDBJ databases">
        <title>Effective Description of Clostridium neonatale sp. nov. linked to necrotizing enterocolitis in neonates and a clarification of species assignable to the genus Clostridium (Prazmowski 1880) emend. Lawson and Rainey 2016.</title>
        <authorList>
            <person name="Bernard K."/>
            <person name="Burdz T."/>
            <person name="Wiebe D."/>
            <person name="Balcewich B."/>
            <person name="Alfa M."/>
            <person name="Bernier A.-M."/>
        </authorList>
    </citation>
    <scope>NUCLEOTIDE SEQUENCE [LARGE SCALE GENOMIC DNA]</scope>
    <source>
        <strain evidence="2 3">LCDC99A005</strain>
    </source>
</reference>
<feature type="domain" description="N-acetyltransferase" evidence="1">
    <location>
        <begin position="1"/>
        <end position="169"/>
    </location>
</feature>
<dbReference type="Proteomes" id="UP000220840">
    <property type="component" value="Unassembled WGS sequence"/>
</dbReference>
<comment type="caution">
    <text evidence="2">The sequence shown here is derived from an EMBL/GenBank/DDBJ whole genome shotgun (WGS) entry which is preliminary data.</text>
</comment>
<dbReference type="InterPro" id="IPR050276">
    <property type="entry name" value="MshD_Acetyltransferase"/>
</dbReference>
<dbReference type="EMBL" id="PDCJ01000001">
    <property type="protein sequence ID" value="PEG31551.1"/>
    <property type="molecule type" value="Genomic_DNA"/>
</dbReference>
<dbReference type="AlphaFoldDB" id="A0A2A7MJP0"/>
<dbReference type="Gene3D" id="3.40.630.30">
    <property type="match status" value="1"/>
</dbReference>
<dbReference type="OrthoDB" id="9796381at2"/>
<evidence type="ECO:0000259" key="1">
    <source>
        <dbReference type="PROSITE" id="PS51186"/>
    </source>
</evidence>
<accession>A0A2A7MJP0</accession>
<keyword evidence="2" id="KW-0808">Transferase</keyword>
<dbReference type="InterPro" id="IPR000182">
    <property type="entry name" value="GNAT_dom"/>
</dbReference>
<gene>
    <name evidence="2" type="ORF">CQ394_07560</name>
</gene>
<dbReference type="Pfam" id="PF00583">
    <property type="entry name" value="Acetyltransf_1"/>
    <property type="match status" value="1"/>
</dbReference>
<sequence>MELRKSSKSDIESIMKIIHQAQNYFKKKGIDQWQNNYPNEDTILADINNKIGYVLVKDNSIVGTAAISFDKERTYDFIYEGNWISNDKYAVIHRIAIDNEYKGLGLSSLILKSVEEMCKNKNIMSIKIDTHEENLSMQKFFKKNGFKYCGVIYLEDRSKRIAFEKILYY</sequence>
<evidence type="ECO:0000313" key="3">
    <source>
        <dbReference type="Proteomes" id="UP000220840"/>
    </source>
</evidence>
<organism evidence="2 3">
    <name type="scientific">Clostridium neonatale</name>
    <dbReference type="NCBI Taxonomy" id="137838"/>
    <lineage>
        <taxon>Bacteria</taxon>
        <taxon>Bacillati</taxon>
        <taxon>Bacillota</taxon>
        <taxon>Clostridia</taxon>
        <taxon>Eubacteriales</taxon>
        <taxon>Clostridiaceae</taxon>
        <taxon>Clostridium</taxon>
    </lineage>
</organism>
<evidence type="ECO:0000313" key="2">
    <source>
        <dbReference type="EMBL" id="PEG31551.1"/>
    </source>
</evidence>
<dbReference type="PANTHER" id="PTHR43617:SF20">
    <property type="entry name" value="N-ALPHA-ACETYLTRANSFERASE RIMI"/>
    <property type="match status" value="1"/>
</dbReference>
<dbReference type="STRING" id="137838.GCA_001458595_02981"/>
<dbReference type="PROSITE" id="PS51186">
    <property type="entry name" value="GNAT"/>
    <property type="match status" value="1"/>
</dbReference>
<protein>
    <submittedName>
        <fullName evidence="2">N-acetyltransferase</fullName>
    </submittedName>
</protein>
<dbReference type="InterPro" id="IPR016181">
    <property type="entry name" value="Acyl_CoA_acyltransferase"/>
</dbReference>
<dbReference type="SUPFAM" id="SSF55729">
    <property type="entry name" value="Acyl-CoA N-acyltransferases (Nat)"/>
    <property type="match status" value="1"/>
</dbReference>
<dbReference type="RefSeq" id="WP_058295706.1">
    <property type="nucleotide sequence ID" value="NZ_CAKJVF010000269.1"/>
</dbReference>